<dbReference type="InterPro" id="IPR002110">
    <property type="entry name" value="Ankyrin_rpt"/>
</dbReference>
<dbReference type="SMART" id="SM00248">
    <property type="entry name" value="ANK"/>
    <property type="match status" value="3"/>
</dbReference>
<evidence type="ECO:0000256" key="2">
    <source>
        <dbReference type="ARBA" id="ARBA00023043"/>
    </source>
</evidence>
<evidence type="ECO:0000313" key="4">
    <source>
        <dbReference type="EMBL" id="CAA6798539.1"/>
    </source>
</evidence>
<dbReference type="AlphaFoldDB" id="A0A6S6S100"/>
<dbReference type="SUPFAM" id="SSF48403">
    <property type="entry name" value="Ankyrin repeat"/>
    <property type="match status" value="1"/>
</dbReference>
<evidence type="ECO:0000256" key="3">
    <source>
        <dbReference type="PROSITE-ProRule" id="PRU00023"/>
    </source>
</evidence>
<feature type="repeat" description="ANK" evidence="3">
    <location>
        <begin position="105"/>
        <end position="137"/>
    </location>
</feature>
<organism evidence="4">
    <name type="scientific">uncultured Sulfurovum sp</name>
    <dbReference type="NCBI Taxonomy" id="269237"/>
    <lineage>
        <taxon>Bacteria</taxon>
        <taxon>Pseudomonadati</taxon>
        <taxon>Campylobacterota</taxon>
        <taxon>Epsilonproteobacteria</taxon>
        <taxon>Campylobacterales</taxon>
        <taxon>Sulfurovaceae</taxon>
        <taxon>Sulfurovum</taxon>
        <taxon>environmental samples</taxon>
    </lineage>
</organism>
<dbReference type="PROSITE" id="PS50297">
    <property type="entry name" value="ANK_REP_REGION"/>
    <property type="match status" value="1"/>
</dbReference>
<proteinExistence type="predicted"/>
<evidence type="ECO:0000256" key="1">
    <source>
        <dbReference type="ARBA" id="ARBA00022737"/>
    </source>
</evidence>
<dbReference type="EMBL" id="CACVAP010000006">
    <property type="protein sequence ID" value="CAA6798539.1"/>
    <property type="molecule type" value="Genomic_DNA"/>
</dbReference>
<dbReference type="InterPro" id="IPR036770">
    <property type="entry name" value="Ankyrin_rpt-contain_sf"/>
</dbReference>
<accession>A0A6S6S100</accession>
<name>A0A6S6S100_9BACT</name>
<sequence>MTHRILPTYHDHRVLEMAKDRLMLEEFLVRESNLSVRDEYDRNALYWSIKHRHQHNVKMLLKYDISLMVTNDTHALFHTILSNDIEIFMHIFALTDIDINIRDTNGSTLIMQAIQARSINITRYLINQGADLYLEDNHGKTASDYIQECEHQDLYNLLYYRIVYEKSQVA</sequence>
<protein>
    <submittedName>
        <fullName evidence="4">Uncharacterized protein</fullName>
    </submittedName>
</protein>
<dbReference type="Pfam" id="PF13857">
    <property type="entry name" value="Ank_5"/>
    <property type="match status" value="1"/>
</dbReference>
<dbReference type="PROSITE" id="PS50088">
    <property type="entry name" value="ANK_REPEAT"/>
    <property type="match status" value="1"/>
</dbReference>
<reference evidence="4" key="1">
    <citation type="submission" date="2020-01" db="EMBL/GenBank/DDBJ databases">
        <authorList>
            <person name="Meier V. D."/>
            <person name="Meier V D."/>
        </authorList>
    </citation>
    <scope>NUCLEOTIDE SEQUENCE</scope>
    <source>
        <strain evidence="4">HLG_WM_MAG_06</strain>
    </source>
</reference>
<keyword evidence="2 3" id="KW-0040">ANK repeat</keyword>
<dbReference type="PANTHER" id="PTHR24198">
    <property type="entry name" value="ANKYRIN REPEAT AND PROTEIN KINASE DOMAIN-CONTAINING PROTEIN"/>
    <property type="match status" value="1"/>
</dbReference>
<keyword evidence="1" id="KW-0677">Repeat</keyword>
<gene>
    <name evidence="4" type="ORF">HELGO_WM28767</name>
</gene>
<dbReference type="PANTHER" id="PTHR24198:SF165">
    <property type="entry name" value="ANKYRIN REPEAT-CONTAINING PROTEIN-RELATED"/>
    <property type="match status" value="1"/>
</dbReference>
<dbReference type="Gene3D" id="1.25.40.20">
    <property type="entry name" value="Ankyrin repeat-containing domain"/>
    <property type="match status" value="1"/>
</dbReference>